<evidence type="ECO:0000313" key="2">
    <source>
        <dbReference type="Proteomes" id="UP000299102"/>
    </source>
</evidence>
<comment type="caution">
    <text evidence="1">The sequence shown here is derived from an EMBL/GenBank/DDBJ whole genome shotgun (WGS) entry which is preliminary data.</text>
</comment>
<gene>
    <name evidence="1" type="ORF">EVAR_10581_1</name>
</gene>
<dbReference type="AlphaFoldDB" id="A0A4C1U207"/>
<reference evidence="1 2" key="1">
    <citation type="journal article" date="2019" name="Commun. Biol.">
        <title>The bagworm genome reveals a unique fibroin gene that provides high tensile strength.</title>
        <authorList>
            <person name="Kono N."/>
            <person name="Nakamura H."/>
            <person name="Ohtoshi R."/>
            <person name="Tomita M."/>
            <person name="Numata K."/>
            <person name="Arakawa K."/>
        </authorList>
    </citation>
    <scope>NUCLEOTIDE SEQUENCE [LARGE SCALE GENOMIC DNA]</scope>
</reference>
<proteinExistence type="predicted"/>
<protein>
    <submittedName>
        <fullName evidence="1">Uncharacterized protein</fullName>
    </submittedName>
</protein>
<keyword evidence="2" id="KW-1185">Reference proteome</keyword>
<organism evidence="1 2">
    <name type="scientific">Eumeta variegata</name>
    <name type="common">Bagworm moth</name>
    <name type="synonym">Eumeta japonica</name>
    <dbReference type="NCBI Taxonomy" id="151549"/>
    <lineage>
        <taxon>Eukaryota</taxon>
        <taxon>Metazoa</taxon>
        <taxon>Ecdysozoa</taxon>
        <taxon>Arthropoda</taxon>
        <taxon>Hexapoda</taxon>
        <taxon>Insecta</taxon>
        <taxon>Pterygota</taxon>
        <taxon>Neoptera</taxon>
        <taxon>Endopterygota</taxon>
        <taxon>Lepidoptera</taxon>
        <taxon>Glossata</taxon>
        <taxon>Ditrysia</taxon>
        <taxon>Tineoidea</taxon>
        <taxon>Psychidae</taxon>
        <taxon>Oiketicinae</taxon>
        <taxon>Eumeta</taxon>
    </lineage>
</organism>
<accession>A0A4C1U207</accession>
<dbReference type="EMBL" id="BGZK01000117">
    <property type="protein sequence ID" value="GBP20319.1"/>
    <property type="molecule type" value="Genomic_DNA"/>
</dbReference>
<dbReference type="Proteomes" id="UP000299102">
    <property type="component" value="Unassembled WGS sequence"/>
</dbReference>
<sequence>MKIELDHRNSLSLDEMQQLEVPKAGRRQEWMSVSMSVQGGTWTVSRSSIIIKIAYRCQRATAPTGLESHMATAKLCNPHKVE</sequence>
<name>A0A4C1U207_EUMVA</name>
<evidence type="ECO:0000313" key="1">
    <source>
        <dbReference type="EMBL" id="GBP20319.1"/>
    </source>
</evidence>